<evidence type="ECO:0000313" key="6">
    <source>
        <dbReference type="Proteomes" id="UP000265955"/>
    </source>
</evidence>
<dbReference type="SUPFAM" id="SSF52540">
    <property type="entry name" value="P-loop containing nucleoside triphosphate hydrolases"/>
    <property type="match status" value="1"/>
</dbReference>
<reference evidence="6" key="1">
    <citation type="submission" date="2018-09" db="EMBL/GenBank/DDBJ databases">
        <authorList>
            <person name="Zhu H."/>
        </authorList>
    </citation>
    <scope>NUCLEOTIDE SEQUENCE [LARGE SCALE GENOMIC DNA]</scope>
    <source>
        <strain evidence="6">K1R23-30</strain>
    </source>
</reference>
<dbReference type="Proteomes" id="UP000265955">
    <property type="component" value="Unassembled WGS sequence"/>
</dbReference>
<dbReference type="PROSITE" id="PS50110">
    <property type="entry name" value="RESPONSE_REGULATORY"/>
    <property type="match status" value="1"/>
</dbReference>
<feature type="domain" description="Response regulatory" evidence="4">
    <location>
        <begin position="2"/>
        <end position="119"/>
    </location>
</feature>
<keyword evidence="1" id="KW-0547">Nucleotide-binding</keyword>
<dbReference type="Gene3D" id="3.40.50.2300">
    <property type="match status" value="1"/>
</dbReference>
<keyword evidence="6" id="KW-1185">Reference proteome</keyword>
<name>A0A3A3FGV1_9BURK</name>
<sequence>MKTLVISNDDNLQKEIAALSAARTPAVTVIAVGGGLLDATQRIAAEAPQLVILDTSKADILGRGLLETFSAQYPQIAVMLLTQDQSPEILLRAMRAGVRELLLLPLEPQAFGEALDRIAQKNASSIKNGKIISFISCKGGSGATFIATNFGHALASLAKKKVLLIDLNQHFGDAALYMSDKKPTMTLSDICVQIDRIDPAFLDSSLVEVLPNFGILAASEDPTRTVDIKPEHIDTILLLARSHYDFVILDVGRQIDGITIRALDHSDAIYPVLQLAMPHIRDGRRLLDIFHSLGYPRDKTHLIVNRYEKTGKLHLSDLERALGGGAVHTIPNGYDAVNESINQGVPLLQLARGSAVAKSLIGFADRMTGTRTTEDKSILARLFSRSLQARA</sequence>
<dbReference type="GO" id="GO:0016887">
    <property type="term" value="F:ATP hydrolysis activity"/>
    <property type="evidence" value="ECO:0007669"/>
    <property type="project" value="TreeGrafter"/>
</dbReference>
<organism evidence="5 6">
    <name type="scientific">Noviherbaspirillum saxi</name>
    <dbReference type="NCBI Taxonomy" id="2320863"/>
    <lineage>
        <taxon>Bacteria</taxon>
        <taxon>Pseudomonadati</taxon>
        <taxon>Pseudomonadota</taxon>
        <taxon>Betaproteobacteria</taxon>
        <taxon>Burkholderiales</taxon>
        <taxon>Oxalobacteraceae</taxon>
        <taxon>Noviherbaspirillum</taxon>
    </lineage>
</organism>
<keyword evidence="2" id="KW-0067">ATP-binding</keyword>
<protein>
    <submittedName>
        <fullName evidence="5">Response regulator</fullName>
    </submittedName>
</protein>
<dbReference type="InterPro" id="IPR050625">
    <property type="entry name" value="ParA/MinD_ATPase"/>
</dbReference>
<dbReference type="PANTHER" id="PTHR43384:SF6">
    <property type="entry name" value="SEPTUM SITE-DETERMINING PROTEIN MIND HOMOLOG, CHLOROPLASTIC"/>
    <property type="match status" value="1"/>
</dbReference>
<evidence type="ECO:0000256" key="2">
    <source>
        <dbReference type="ARBA" id="ARBA00022840"/>
    </source>
</evidence>
<proteinExistence type="predicted"/>
<dbReference type="PANTHER" id="PTHR43384">
    <property type="entry name" value="SEPTUM SITE-DETERMINING PROTEIN MIND HOMOLOG, CHLOROPLASTIC-RELATED"/>
    <property type="match status" value="1"/>
</dbReference>
<dbReference type="GO" id="GO:0005829">
    <property type="term" value="C:cytosol"/>
    <property type="evidence" value="ECO:0007669"/>
    <property type="project" value="TreeGrafter"/>
</dbReference>
<comment type="caution">
    <text evidence="5">The sequence shown here is derived from an EMBL/GenBank/DDBJ whole genome shotgun (WGS) entry which is preliminary data.</text>
</comment>
<dbReference type="GO" id="GO:0000160">
    <property type="term" value="P:phosphorelay signal transduction system"/>
    <property type="evidence" value="ECO:0007669"/>
    <property type="project" value="InterPro"/>
</dbReference>
<dbReference type="AlphaFoldDB" id="A0A3A3FGV1"/>
<dbReference type="GO" id="GO:0005524">
    <property type="term" value="F:ATP binding"/>
    <property type="evidence" value="ECO:0007669"/>
    <property type="project" value="UniProtKB-KW"/>
</dbReference>
<accession>A0A3A3FGV1</accession>
<feature type="modified residue" description="4-aspartylphosphate" evidence="3">
    <location>
        <position position="54"/>
    </location>
</feature>
<dbReference type="OrthoDB" id="9768734at2"/>
<gene>
    <name evidence="5" type="ORF">D3871_29010</name>
</gene>
<keyword evidence="3" id="KW-0597">Phosphoprotein</keyword>
<dbReference type="InterPro" id="IPR011006">
    <property type="entry name" value="CheY-like_superfamily"/>
</dbReference>
<dbReference type="Gene3D" id="3.40.50.300">
    <property type="entry name" value="P-loop containing nucleotide triphosphate hydrolases"/>
    <property type="match status" value="1"/>
</dbReference>
<dbReference type="SUPFAM" id="SSF52172">
    <property type="entry name" value="CheY-like"/>
    <property type="match status" value="1"/>
</dbReference>
<dbReference type="GO" id="GO:0051782">
    <property type="term" value="P:negative regulation of cell division"/>
    <property type="evidence" value="ECO:0007669"/>
    <property type="project" value="TreeGrafter"/>
</dbReference>
<evidence type="ECO:0000256" key="1">
    <source>
        <dbReference type="ARBA" id="ARBA00022741"/>
    </source>
</evidence>
<evidence type="ECO:0000256" key="3">
    <source>
        <dbReference type="PROSITE-ProRule" id="PRU00169"/>
    </source>
</evidence>
<dbReference type="GO" id="GO:0009898">
    <property type="term" value="C:cytoplasmic side of plasma membrane"/>
    <property type="evidence" value="ECO:0007669"/>
    <property type="project" value="TreeGrafter"/>
</dbReference>
<dbReference type="InterPro" id="IPR027417">
    <property type="entry name" value="P-loop_NTPase"/>
</dbReference>
<evidence type="ECO:0000259" key="4">
    <source>
        <dbReference type="PROSITE" id="PS50110"/>
    </source>
</evidence>
<dbReference type="EMBL" id="QYUO01000003">
    <property type="protein sequence ID" value="RJF92626.1"/>
    <property type="molecule type" value="Genomic_DNA"/>
</dbReference>
<dbReference type="InterPro" id="IPR025669">
    <property type="entry name" value="AAA_dom"/>
</dbReference>
<dbReference type="Pfam" id="PF13614">
    <property type="entry name" value="AAA_31"/>
    <property type="match status" value="1"/>
</dbReference>
<evidence type="ECO:0000313" key="5">
    <source>
        <dbReference type="EMBL" id="RJF92626.1"/>
    </source>
</evidence>
<dbReference type="InterPro" id="IPR001789">
    <property type="entry name" value="Sig_transdc_resp-reg_receiver"/>
</dbReference>